<evidence type="ECO:0000313" key="2">
    <source>
        <dbReference type="EMBL" id="HHJ53187.1"/>
    </source>
</evidence>
<sequence length="263" mass="29650">MKQSVPLENQTSLKVRITFGAGSLIISRAPENVLFKGELKYNRHEPRVDYSDFNNTAVIEITTPDFNKKDSEDKNITISGLDELKQNVWHLYFTDRIPMELTIETGASDNELHLGGLQLTKLKLSCGASETYVDFSKENPVELESFKIEAGVSKLTIDNMLNAHFNRFRFNGGMGDYNFYLDGKLHDTARLDMHTGIASTKLVIAPDIPFQAQVDHAFLSSVDIEDAEEEDDVYTSLNFDRGEPYLKIFAETGIGSFKIERGH</sequence>
<dbReference type="InterPro" id="IPR031346">
    <property type="entry name" value="DUF2154_N"/>
</dbReference>
<dbReference type="AlphaFoldDB" id="A0A7V5UF95"/>
<name>A0A7V5UF95_CALAY</name>
<accession>A0A7V5UF95</accession>
<protein>
    <recommendedName>
        <fullName evidence="1">DUF2154 domain-containing protein</fullName>
    </recommendedName>
</protein>
<evidence type="ECO:0000259" key="1">
    <source>
        <dbReference type="Pfam" id="PF17115"/>
    </source>
</evidence>
<proteinExistence type="predicted"/>
<feature type="domain" description="DUF2154" evidence="1">
    <location>
        <begin position="10"/>
        <end position="107"/>
    </location>
</feature>
<dbReference type="Proteomes" id="UP000886124">
    <property type="component" value="Unassembled WGS sequence"/>
</dbReference>
<dbReference type="EMBL" id="DROD01000534">
    <property type="protein sequence ID" value="HHJ53187.1"/>
    <property type="molecule type" value="Genomic_DNA"/>
</dbReference>
<dbReference type="Pfam" id="PF17115">
    <property type="entry name" value="Toast_rack_N"/>
    <property type="match status" value="1"/>
</dbReference>
<organism evidence="2">
    <name type="scientific">Caldithrix abyssi</name>
    <dbReference type="NCBI Taxonomy" id="187145"/>
    <lineage>
        <taxon>Bacteria</taxon>
        <taxon>Pseudomonadati</taxon>
        <taxon>Calditrichota</taxon>
        <taxon>Calditrichia</taxon>
        <taxon>Calditrichales</taxon>
        <taxon>Calditrichaceae</taxon>
        <taxon>Caldithrix</taxon>
    </lineage>
</organism>
<reference evidence="2" key="1">
    <citation type="journal article" date="2020" name="mSystems">
        <title>Genome- and Community-Level Interaction Insights into Carbon Utilization and Element Cycling Functions of Hydrothermarchaeota in Hydrothermal Sediment.</title>
        <authorList>
            <person name="Zhou Z."/>
            <person name="Liu Y."/>
            <person name="Xu W."/>
            <person name="Pan J."/>
            <person name="Luo Z.H."/>
            <person name="Li M."/>
        </authorList>
    </citation>
    <scope>NUCLEOTIDE SEQUENCE [LARGE SCALE GENOMIC DNA]</scope>
    <source>
        <strain evidence="2">HyVt-527</strain>
    </source>
</reference>
<gene>
    <name evidence="2" type="ORF">ENJ89_08330</name>
</gene>
<comment type="caution">
    <text evidence="2">The sequence shown here is derived from an EMBL/GenBank/DDBJ whole genome shotgun (WGS) entry which is preliminary data.</text>
</comment>